<evidence type="ECO:0000313" key="1">
    <source>
        <dbReference type="EMBL" id="CAI8043140.1"/>
    </source>
</evidence>
<name>A0AA35T7E5_GEOBA</name>
<comment type="caution">
    <text evidence="1">The sequence shown here is derived from an EMBL/GenBank/DDBJ whole genome shotgun (WGS) entry which is preliminary data.</text>
</comment>
<gene>
    <name evidence="1" type="ORF">GBAR_LOCUS23937</name>
</gene>
<sequence>MCSPATSSIHHLSGYQPNIIQPYCSDWISAILEYGTVHLNIMVIKTAHFRLTIH</sequence>
<dbReference type="Proteomes" id="UP001174909">
    <property type="component" value="Unassembled WGS sequence"/>
</dbReference>
<proteinExistence type="predicted"/>
<keyword evidence="2" id="KW-1185">Reference proteome</keyword>
<reference evidence="1" key="1">
    <citation type="submission" date="2023-03" db="EMBL/GenBank/DDBJ databases">
        <authorList>
            <person name="Steffen K."/>
            <person name="Cardenas P."/>
        </authorList>
    </citation>
    <scope>NUCLEOTIDE SEQUENCE</scope>
</reference>
<accession>A0AA35T7E5</accession>
<dbReference type="AlphaFoldDB" id="A0AA35T7E5"/>
<evidence type="ECO:0000313" key="2">
    <source>
        <dbReference type="Proteomes" id="UP001174909"/>
    </source>
</evidence>
<dbReference type="EMBL" id="CASHTH010003306">
    <property type="protein sequence ID" value="CAI8043140.1"/>
    <property type="molecule type" value="Genomic_DNA"/>
</dbReference>
<organism evidence="1 2">
    <name type="scientific">Geodia barretti</name>
    <name type="common">Barrett's horny sponge</name>
    <dbReference type="NCBI Taxonomy" id="519541"/>
    <lineage>
        <taxon>Eukaryota</taxon>
        <taxon>Metazoa</taxon>
        <taxon>Porifera</taxon>
        <taxon>Demospongiae</taxon>
        <taxon>Heteroscleromorpha</taxon>
        <taxon>Tetractinellida</taxon>
        <taxon>Astrophorina</taxon>
        <taxon>Geodiidae</taxon>
        <taxon>Geodia</taxon>
    </lineage>
</organism>
<protein>
    <submittedName>
        <fullName evidence="1">Uncharacterized protein</fullName>
    </submittedName>
</protein>